<reference evidence="1" key="1">
    <citation type="journal article" date="2020" name="Nature">
        <title>Giant virus diversity and host interactions through global metagenomics.</title>
        <authorList>
            <person name="Schulz F."/>
            <person name="Roux S."/>
            <person name="Paez-Espino D."/>
            <person name="Jungbluth S."/>
            <person name="Walsh D.A."/>
            <person name="Denef V.J."/>
            <person name="McMahon K.D."/>
            <person name="Konstantinidis K.T."/>
            <person name="Eloe-Fadrosh E.A."/>
            <person name="Kyrpides N.C."/>
            <person name="Woyke T."/>
        </authorList>
    </citation>
    <scope>NUCLEOTIDE SEQUENCE</scope>
    <source>
        <strain evidence="1">GVMAG-M-3300023179-27</strain>
    </source>
</reference>
<accession>A0A6C0EAC1</accession>
<name>A0A6C0EAC1_9ZZZZ</name>
<proteinExistence type="predicted"/>
<dbReference type="EMBL" id="MN739777">
    <property type="protein sequence ID" value="QHT26034.1"/>
    <property type="molecule type" value="Genomic_DNA"/>
</dbReference>
<protein>
    <submittedName>
        <fullName evidence="1">Uncharacterized protein</fullName>
    </submittedName>
</protein>
<sequence>MSNTDKSSWILNIRDDRYIISNCSDRLILEFKNIDYNAIENMLKLVDENINFDCCILKEKYCEYIDPFYHDDSNNDSDYDPAV</sequence>
<evidence type="ECO:0000313" key="1">
    <source>
        <dbReference type="EMBL" id="QHT26034.1"/>
    </source>
</evidence>
<organism evidence="1">
    <name type="scientific">viral metagenome</name>
    <dbReference type="NCBI Taxonomy" id="1070528"/>
    <lineage>
        <taxon>unclassified sequences</taxon>
        <taxon>metagenomes</taxon>
        <taxon>organismal metagenomes</taxon>
    </lineage>
</organism>
<dbReference type="AlphaFoldDB" id="A0A6C0EAC1"/>